<evidence type="ECO:0000256" key="1">
    <source>
        <dbReference type="SAM" id="Coils"/>
    </source>
</evidence>
<dbReference type="PROSITE" id="PS50883">
    <property type="entry name" value="EAL"/>
    <property type="match status" value="1"/>
</dbReference>
<protein>
    <submittedName>
        <fullName evidence="5">DUF1631 family protein</fullName>
    </submittedName>
</protein>
<dbReference type="PANTHER" id="PTHR33121:SF23">
    <property type="entry name" value="CYCLIC DI-GMP PHOSPHODIESTERASE PDEB"/>
    <property type="match status" value="1"/>
</dbReference>
<dbReference type="Gene3D" id="3.30.70.270">
    <property type="match status" value="1"/>
</dbReference>
<dbReference type="SMART" id="SM00267">
    <property type="entry name" value="GGDEF"/>
    <property type="match status" value="1"/>
</dbReference>
<dbReference type="Pfam" id="PF00563">
    <property type="entry name" value="EAL"/>
    <property type="match status" value="1"/>
</dbReference>
<dbReference type="CDD" id="cd01948">
    <property type="entry name" value="EAL"/>
    <property type="match status" value="1"/>
</dbReference>
<dbReference type="InterPro" id="IPR029787">
    <property type="entry name" value="Nucleotide_cyclase"/>
</dbReference>
<organism evidence="5">
    <name type="scientific">Marinobacter sp. MMG032</name>
    <dbReference type="NCBI Taxonomy" id="3158548"/>
    <lineage>
        <taxon>Bacteria</taxon>
        <taxon>Pseudomonadati</taxon>
        <taxon>Pseudomonadota</taxon>
        <taxon>Gammaproteobacteria</taxon>
        <taxon>Pseudomonadales</taxon>
        <taxon>Marinobacteraceae</taxon>
        <taxon>Marinobacter</taxon>
    </lineage>
</organism>
<dbReference type="CDD" id="cd01949">
    <property type="entry name" value="GGDEF"/>
    <property type="match status" value="1"/>
</dbReference>
<evidence type="ECO:0000256" key="2">
    <source>
        <dbReference type="SAM" id="MobiDB-lite"/>
    </source>
</evidence>
<feature type="domain" description="EAL" evidence="3">
    <location>
        <begin position="990"/>
        <end position="1246"/>
    </location>
</feature>
<dbReference type="PANTHER" id="PTHR33121">
    <property type="entry name" value="CYCLIC DI-GMP PHOSPHODIESTERASE PDEF"/>
    <property type="match status" value="1"/>
</dbReference>
<reference evidence="5" key="1">
    <citation type="submission" date="2024-05" db="EMBL/GenBank/DDBJ databases">
        <title>Draft Genome Sequences of Flagellimonas sp. MMG031 and Marinobacter sp. MMG032 Isolated from the dinoflagellate Symbiodinium pilosum.</title>
        <authorList>
            <person name="Shikuma N.J."/>
            <person name="Farrell M.V."/>
        </authorList>
    </citation>
    <scope>NUCLEOTIDE SEQUENCE</scope>
    <source>
        <strain evidence="5">MMG032</strain>
    </source>
</reference>
<dbReference type="NCBIfam" id="TIGR00254">
    <property type="entry name" value="GGDEF"/>
    <property type="match status" value="1"/>
</dbReference>
<evidence type="ECO:0000313" key="5">
    <source>
        <dbReference type="EMBL" id="XBQ20569.1"/>
    </source>
</evidence>
<feature type="compositionally biased region" description="Basic and acidic residues" evidence="2">
    <location>
        <begin position="346"/>
        <end position="356"/>
    </location>
</feature>
<keyword evidence="1" id="KW-0175">Coiled coil</keyword>
<evidence type="ECO:0000259" key="4">
    <source>
        <dbReference type="PROSITE" id="PS50887"/>
    </source>
</evidence>
<feature type="coiled-coil region" evidence="1">
    <location>
        <begin position="564"/>
        <end position="591"/>
    </location>
</feature>
<dbReference type="SUPFAM" id="SSF141868">
    <property type="entry name" value="EAL domain-like"/>
    <property type="match status" value="1"/>
</dbReference>
<dbReference type="EMBL" id="CP157802">
    <property type="protein sequence ID" value="XBQ20569.1"/>
    <property type="molecule type" value="Genomic_DNA"/>
</dbReference>
<evidence type="ECO:0000259" key="3">
    <source>
        <dbReference type="PROSITE" id="PS50883"/>
    </source>
</evidence>
<dbReference type="InterPro" id="IPR035919">
    <property type="entry name" value="EAL_sf"/>
</dbReference>
<dbReference type="Pfam" id="PF00990">
    <property type="entry name" value="GGDEF"/>
    <property type="match status" value="1"/>
</dbReference>
<sequence>MARFNAKQSSLSKDAVVVTPGLIPCGCIIDSVTLDSKELRLGLKHFSSPAVLDQLSSSASAQADLHVFLDHDHDKQHLHFRGAVRSGRGDSISLELQGITPDLEREVDLLVQHTGKSKLADPAPAPALKQLYHQHCRRLLEQLLPEFMEGTFEGIEADLEQAAELREITRLKDMRFIFQSRQQRMLQDFQAQFQANQTTLEPAPEFGNNAKELHLLQQHEFEDWLDLQAIATGISKANSGATFLLNQFLNQIFRQDVNDDNNPLTPRALCVCLQYMVDHLGIAREHRLTIYRAWESALGRVWPAAIRSLINDCRRAGLEALDITELPANWSLREYAQEDTGSPGETTDKGTSDKPAEAGATGHSMSGMPSAGRSLFQLMALEASPSSEPADWEEPNPKLSENLRSRRRELLNRLHEDEPNMAGLLRELADSDAELASALDRTAVEKANLVDRLFAPLETNEGLSGSLRHQLQKLRLPVFETLVETPDFLNTDDHPARDIINNLMHICLAERASSKKLEATVADIVEELTEIEVSDPDLLESLGQRLKQLVERQDQSFIRNSERLAKTLEGKERLRKTRKEARQRLNELLGGRQVPKTLIRLLQAGWEQLIVLTMLREGPESRHCEELVDVVAQLQAWLSPAGTSGELAFERELESSVMLQFIERELKTTGDISRTRPAIDELSEILQGTMEAETTWVEEYGDADEAPLTLPPELEDSRWVSRAKDIAVGDWVEAWFENGETRRMRLVWGGEDSLRFVFLSPKGMSEVSYGFPEFVQKLAEGEAWLVEDGDIPFLDQSLFSIVEDVYRKLNFQATHDALTGCMHRHDFEKQVSRLISAAPSSPDESDSALMILDIDEFSVINASYGAEAGDALLRDVAELLRRACGAKFPESYVGRISGNEFAVLINNISTEDCLDFAESLRRNFEQQVFQHGPAEYKATVSISIRPVTGAAHSPGDLLNQASLSLKAAKKLGGNRIELAKGQRDPSKLGTPQWVTEIDRTIRDGSLYLRAQPIVALAPETGEGKMYELLLGLKDSSGNEISPQGYIEAAEQFKRSTRVDLWVISEVLAWMRNNPESLDRIATLNVNLSGSSLSDDSFMLGLESNLRAHQELAHKLCFEVTETSAVANLHFASDFMREMKRLNCRFALDDFGTGLSSYAYLQKLPVDFVKIDGIFVRDMATNLTNYAMVRSINELCHFLDLQTIAEYVEDMEIMDTLKEIQVDYAQGFAIAKPRRLDSLGTGTSTNPVYAYKK</sequence>
<dbReference type="SMART" id="SM00052">
    <property type="entry name" value="EAL"/>
    <property type="match status" value="1"/>
</dbReference>
<dbReference type="AlphaFoldDB" id="A0AAU7MQD0"/>
<dbReference type="InterPro" id="IPR012434">
    <property type="entry name" value="DUF1631"/>
</dbReference>
<dbReference type="Pfam" id="PF07793">
    <property type="entry name" value="DUF1631"/>
    <property type="match status" value="1"/>
</dbReference>
<feature type="domain" description="GGDEF" evidence="4">
    <location>
        <begin position="845"/>
        <end position="981"/>
    </location>
</feature>
<dbReference type="InterPro" id="IPR050706">
    <property type="entry name" value="Cyclic-di-GMP_PDE-like"/>
</dbReference>
<proteinExistence type="predicted"/>
<gene>
    <name evidence="5" type="ORF">ABNF92_05280</name>
</gene>
<dbReference type="GO" id="GO:0071111">
    <property type="term" value="F:cyclic-guanylate-specific phosphodiesterase activity"/>
    <property type="evidence" value="ECO:0007669"/>
    <property type="project" value="InterPro"/>
</dbReference>
<dbReference type="KEGG" id="mamm:ABNF92_05280"/>
<feature type="region of interest" description="Disordered" evidence="2">
    <location>
        <begin position="335"/>
        <end position="369"/>
    </location>
</feature>
<dbReference type="SUPFAM" id="SSF55073">
    <property type="entry name" value="Nucleotide cyclase"/>
    <property type="match status" value="1"/>
</dbReference>
<dbReference type="RefSeq" id="WP_349343659.1">
    <property type="nucleotide sequence ID" value="NZ_CP157802.1"/>
</dbReference>
<dbReference type="Gene3D" id="3.20.20.450">
    <property type="entry name" value="EAL domain"/>
    <property type="match status" value="1"/>
</dbReference>
<name>A0AAU7MQD0_9GAMM</name>
<dbReference type="PROSITE" id="PS50887">
    <property type="entry name" value="GGDEF"/>
    <property type="match status" value="1"/>
</dbReference>
<dbReference type="InterPro" id="IPR000160">
    <property type="entry name" value="GGDEF_dom"/>
</dbReference>
<accession>A0AAU7MQD0</accession>
<dbReference type="InterPro" id="IPR001633">
    <property type="entry name" value="EAL_dom"/>
</dbReference>
<dbReference type="InterPro" id="IPR043128">
    <property type="entry name" value="Rev_trsase/Diguanyl_cyclase"/>
</dbReference>